<dbReference type="EMBL" id="VANR01000007">
    <property type="protein sequence ID" value="TMM28796.1"/>
    <property type="molecule type" value="Genomic_DNA"/>
</dbReference>
<accession>A0A5S3N7D6</accession>
<dbReference type="Pfam" id="PF09612">
    <property type="entry name" value="HtrL_YibB"/>
    <property type="match status" value="1"/>
</dbReference>
<comment type="caution">
    <text evidence="1">The sequence shown here is derived from an EMBL/GenBank/DDBJ whole genome shotgun (WGS) entry which is preliminary data.</text>
</comment>
<keyword evidence="2" id="KW-1185">Reference proteome</keyword>
<gene>
    <name evidence="1" type="ORF">FDT66_12875</name>
</gene>
<organism evidence="1 2">
    <name type="scientific">Polaribacter aestuariivivens</name>
    <dbReference type="NCBI Taxonomy" id="2304626"/>
    <lineage>
        <taxon>Bacteria</taxon>
        <taxon>Pseudomonadati</taxon>
        <taxon>Bacteroidota</taxon>
        <taxon>Flavobacteriia</taxon>
        <taxon>Flavobacteriales</taxon>
        <taxon>Flavobacteriaceae</taxon>
    </lineage>
</organism>
<dbReference type="OrthoDB" id="5678609at2"/>
<reference evidence="1 2" key="1">
    <citation type="submission" date="2019-05" db="EMBL/GenBank/DDBJ databases">
        <title>Polaribacter aestuariivivens sp. nov., isolated from a tidal flat.</title>
        <authorList>
            <person name="Yoon J.-H."/>
        </authorList>
    </citation>
    <scope>NUCLEOTIDE SEQUENCE [LARGE SCALE GENOMIC DNA]</scope>
    <source>
        <strain evidence="1 2">DBTF-3</strain>
    </source>
</reference>
<evidence type="ECO:0000313" key="1">
    <source>
        <dbReference type="EMBL" id="TMM28796.1"/>
    </source>
</evidence>
<name>A0A5S3N7D6_9FLAO</name>
<dbReference type="Proteomes" id="UP000307140">
    <property type="component" value="Unassembled WGS sequence"/>
</dbReference>
<evidence type="ECO:0000313" key="2">
    <source>
        <dbReference type="Proteomes" id="UP000307140"/>
    </source>
</evidence>
<sequence length="260" mass="31334">MKTLVATCFYLVKPKPNRSHDLYKTWFLNLLSNLNTKIIVFTDEKSKDFLSIEDSKIEYQILPFNDLYFFKKYGKDFWEEQQKKDINPTRVWQLSLLYNEKCKFVEKAIDLYKNTEWFVWCDIGCFRKEIDINFPEVSYLDSKKMTLLQIKKFKKKELRQNYLFLADKQIKIGGGVQIATKETWQKWIPLYDKMFTFYHENATVNCDQSLLASVIVNNKELVDLVKAKKTKITKDKWFYLLEYCSNRFVNKKPKRVWPFS</sequence>
<protein>
    <submittedName>
        <fullName evidence="1">Uncharacterized protein</fullName>
    </submittedName>
</protein>
<proteinExistence type="predicted"/>
<dbReference type="RefSeq" id="WP_138537193.1">
    <property type="nucleotide sequence ID" value="NZ_VANR01000007.1"/>
</dbReference>
<dbReference type="AlphaFoldDB" id="A0A5S3N7D6"/>
<dbReference type="InterPro" id="IPR011735">
    <property type="entry name" value="WlaTC/HtrL_glycosyltransf"/>
</dbReference>